<dbReference type="EMBL" id="BAABEY010000002">
    <property type="protein sequence ID" value="GAA4432976.1"/>
    <property type="molecule type" value="Genomic_DNA"/>
</dbReference>
<evidence type="ECO:0000313" key="2">
    <source>
        <dbReference type="Proteomes" id="UP001501508"/>
    </source>
</evidence>
<name>A0ABP8LQ02_9BACT</name>
<sequence>MKTIDLQFFEEPPELMVKGLLTIEALAPLSMVAAQPGKYYRSQPHPTNHMLYGLLENALGWHLHDDLRTQMMDGLKKRLKKELKNNTDWINSEWIAGKPKTSDVGYLSLLQYHVKFTDTVIQPAVSVYDDLWSQQLRDTGRSFFGGSKHYDASLSDLLNREKQGHIEFGDRAEFQNHSEDELDKLPDGSKIKYTAIRSKFPQYYVSPTVREYVIPSRPYLIGLNTTATLSKLLHCAFENPAGPLYLGSNDGWVEVNYQEI</sequence>
<accession>A0ABP8LQ02</accession>
<evidence type="ECO:0000313" key="1">
    <source>
        <dbReference type="EMBL" id="GAA4432976.1"/>
    </source>
</evidence>
<protein>
    <recommendedName>
        <fullName evidence="3">CRISPR-associated protein Cas5</fullName>
    </recommendedName>
</protein>
<dbReference type="RefSeq" id="WP_345026551.1">
    <property type="nucleotide sequence ID" value="NZ_BAABEY010000002.1"/>
</dbReference>
<reference evidence="2" key="1">
    <citation type="journal article" date="2019" name="Int. J. Syst. Evol. Microbiol.">
        <title>The Global Catalogue of Microorganisms (GCM) 10K type strain sequencing project: providing services to taxonomists for standard genome sequencing and annotation.</title>
        <authorList>
            <consortium name="The Broad Institute Genomics Platform"/>
            <consortium name="The Broad Institute Genome Sequencing Center for Infectious Disease"/>
            <person name="Wu L."/>
            <person name="Ma J."/>
        </authorList>
    </citation>
    <scope>NUCLEOTIDE SEQUENCE [LARGE SCALE GENOMIC DNA]</scope>
    <source>
        <strain evidence="2">JCM 31920</strain>
    </source>
</reference>
<organism evidence="1 2">
    <name type="scientific">Ravibacter arvi</name>
    <dbReference type="NCBI Taxonomy" id="2051041"/>
    <lineage>
        <taxon>Bacteria</taxon>
        <taxon>Pseudomonadati</taxon>
        <taxon>Bacteroidota</taxon>
        <taxon>Cytophagia</taxon>
        <taxon>Cytophagales</taxon>
        <taxon>Spirosomataceae</taxon>
        <taxon>Ravibacter</taxon>
    </lineage>
</organism>
<dbReference type="Proteomes" id="UP001501508">
    <property type="component" value="Unassembled WGS sequence"/>
</dbReference>
<keyword evidence="2" id="KW-1185">Reference proteome</keyword>
<gene>
    <name evidence="1" type="ORF">GCM10023091_05960</name>
</gene>
<comment type="caution">
    <text evidence="1">The sequence shown here is derived from an EMBL/GenBank/DDBJ whole genome shotgun (WGS) entry which is preliminary data.</text>
</comment>
<proteinExistence type="predicted"/>
<evidence type="ECO:0008006" key="3">
    <source>
        <dbReference type="Google" id="ProtNLM"/>
    </source>
</evidence>